<dbReference type="OrthoDB" id="5293813at2759"/>
<evidence type="ECO:0000256" key="1">
    <source>
        <dbReference type="SAM" id="SignalP"/>
    </source>
</evidence>
<dbReference type="EMBL" id="WIWV01000031">
    <property type="protein sequence ID" value="KAF7717122.1"/>
    <property type="molecule type" value="Genomic_DNA"/>
</dbReference>
<dbReference type="AlphaFoldDB" id="A0A8J8WJZ9"/>
<comment type="caution">
    <text evidence="2">The sequence shown here is derived from an EMBL/GenBank/DDBJ whole genome shotgun (WGS) entry which is preliminary data.</text>
</comment>
<feature type="signal peptide" evidence="1">
    <location>
        <begin position="1"/>
        <end position="19"/>
    </location>
</feature>
<name>A0A8J8WJZ9_9EURO</name>
<gene>
    <name evidence="2" type="ORF">PECM_004828</name>
</gene>
<organism evidence="2 3">
    <name type="scientific">Penicillium ucsense</name>
    <dbReference type="NCBI Taxonomy" id="2839758"/>
    <lineage>
        <taxon>Eukaryota</taxon>
        <taxon>Fungi</taxon>
        <taxon>Dikarya</taxon>
        <taxon>Ascomycota</taxon>
        <taxon>Pezizomycotina</taxon>
        <taxon>Eurotiomycetes</taxon>
        <taxon>Eurotiomycetidae</taxon>
        <taxon>Eurotiales</taxon>
        <taxon>Aspergillaceae</taxon>
        <taxon>Penicillium</taxon>
    </lineage>
</organism>
<keyword evidence="3" id="KW-1185">Reference proteome</keyword>
<feature type="chain" id="PRO_5035244538" description="Late sexual development protein" evidence="1">
    <location>
        <begin position="20"/>
        <end position="352"/>
    </location>
</feature>
<keyword evidence="1" id="KW-0732">Signal</keyword>
<evidence type="ECO:0000313" key="2">
    <source>
        <dbReference type="EMBL" id="KAF7717122.1"/>
    </source>
</evidence>
<dbReference type="Proteomes" id="UP000631181">
    <property type="component" value="Unassembled WGS sequence"/>
</dbReference>
<accession>A0A8J8WJZ9</accession>
<dbReference type="Pfam" id="PF13668">
    <property type="entry name" value="Ferritin_2"/>
    <property type="match status" value="1"/>
</dbReference>
<protein>
    <recommendedName>
        <fullName evidence="4">Late sexual development protein</fullName>
    </recommendedName>
</protein>
<evidence type="ECO:0000313" key="3">
    <source>
        <dbReference type="Proteomes" id="UP000631181"/>
    </source>
</evidence>
<reference evidence="2" key="1">
    <citation type="journal article" date="2020" name="Front. Microbiol.">
        <title>Gene regulatory networks of Penicillium echinulatum 2HH and Penicillium oxalicum 114-2 inferred by a computational biology approach.</title>
        <authorList>
            <person name="Lenz A.R."/>
            <person name="Galan-Vasquez E."/>
            <person name="Balbinot E."/>
            <person name="De Abreu F.P."/>
            <person name="De Oliveira N.S."/>
            <person name="Da Rosa L.O."/>
            <person name="De Avila E Silva S."/>
            <person name="Camassola M."/>
            <person name="Dillon A.J.P."/>
            <person name="Perez-Rueda E."/>
        </authorList>
    </citation>
    <scope>NUCLEOTIDE SEQUENCE</scope>
    <source>
        <strain evidence="2">S1M29</strain>
    </source>
</reference>
<proteinExistence type="predicted"/>
<sequence length="352" mass="38497">MHFSDLAILSSILALPVLGVPHSQAQSHLPDGLPSPDTTQVAHIEQVAQGTLPNSPAPTAISNEGIVNLKLIAFNELFEVAFFSELVNNVTNNVDGYTFKRDQDRSNMLKALKAIVAQEELHALRANDALKHFKASQVQPCKYKFPVQNLESAIKLAATFTDVVLGTLQDVVERFARGHDFDLAREIASVIGQEGEQQGWFRALLGKIPSELPFLTTSNLNFAFTAIQDFVVPGTCPDLNEIPLHTSEPLKVLDMPGPRNQNISIEFRDPDDEARNPLWVTYINQQNVPIVQPLRVVSKKDKIVEAEVLFPFSEHDLKGLTIASVTKSGGPFGDASQVANHTLAGPGLITVD</sequence>
<evidence type="ECO:0008006" key="4">
    <source>
        <dbReference type="Google" id="ProtNLM"/>
    </source>
</evidence>